<feature type="transmembrane region" description="Helical" evidence="2">
    <location>
        <begin position="84"/>
        <end position="102"/>
    </location>
</feature>
<name>A0AB39MF77_9ACTN</name>
<accession>A0AB39MF77</accession>
<reference evidence="3" key="1">
    <citation type="submission" date="2024-07" db="EMBL/GenBank/DDBJ databases">
        <authorList>
            <person name="Yu S.T."/>
        </authorList>
    </citation>
    <scope>NUCLEOTIDE SEQUENCE</scope>
    <source>
        <strain evidence="3">R08</strain>
    </source>
</reference>
<keyword evidence="2" id="KW-0812">Transmembrane</keyword>
<evidence type="ECO:0008006" key="4">
    <source>
        <dbReference type="Google" id="ProtNLM"/>
    </source>
</evidence>
<keyword evidence="2" id="KW-0472">Membrane</keyword>
<organism evidence="3">
    <name type="scientific">Streptomyces sp. R08</name>
    <dbReference type="NCBI Taxonomy" id="3238624"/>
    <lineage>
        <taxon>Bacteria</taxon>
        <taxon>Bacillati</taxon>
        <taxon>Actinomycetota</taxon>
        <taxon>Actinomycetes</taxon>
        <taxon>Kitasatosporales</taxon>
        <taxon>Streptomycetaceae</taxon>
        <taxon>Streptomyces</taxon>
    </lineage>
</organism>
<sequence>MSTQAPNHPYAPGRPPGAPQAPRVHARTKATRLLSAGTYLDPVYRRAVIRELLKHRFRVVAPSYGYDAVSVLAHALAARRLRRIQWGVVAGSAVALLLLTIGPLSFFIAAQLMFWVLWGAAYLRRIVTLHILMTRLKEIGPAGGFDGSYPVAGRLTDALIGKIDREQAGQTGLVFYGGFRPFVGAGEPLRDWANAQLLLGAPKNRLAARKEFEASGRDLDEVERKPVLPFTVHDITTYVARRMGAELRDEARWDERIEGLTVEQRRYTTAIRTNDRTSGAGWSQLPGMDDLPAIHWREDYDSAREYLCIRVGSWNEELVTSIFVGFDLKGDTLHTEFYTYVLGPLVREFHLVDRLPDAFDGRLAVRVAWDMVKAVPRWCLALALWPLRLVPRRFLPRRVRRFVRPARGGWSTVTFTGGSAEVDTSEFRLGRYAKKSVDCGALTSVREMATSDTYHHFFQKTDALKYSQIVERRLLHTIRQFLSEHHVDLADHDRAQTNILFGDNAQAILGGHNENFGYNYQPPGLSSPGGRGD</sequence>
<dbReference type="AlphaFoldDB" id="A0AB39MF77"/>
<dbReference type="RefSeq" id="WP_369189447.1">
    <property type="nucleotide sequence ID" value="NZ_CP163431.1"/>
</dbReference>
<dbReference type="EMBL" id="CP163431">
    <property type="protein sequence ID" value="XDQ03603.1"/>
    <property type="molecule type" value="Genomic_DNA"/>
</dbReference>
<gene>
    <name evidence="3" type="ORF">AB5J58_27140</name>
</gene>
<evidence type="ECO:0000256" key="1">
    <source>
        <dbReference type="SAM" id="MobiDB-lite"/>
    </source>
</evidence>
<keyword evidence="2" id="KW-1133">Transmembrane helix</keyword>
<proteinExistence type="predicted"/>
<protein>
    <recommendedName>
        <fullName evidence="4">Large membrane protein</fullName>
    </recommendedName>
</protein>
<evidence type="ECO:0000256" key="2">
    <source>
        <dbReference type="SAM" id="Phobius"/>
    </source>
</evidence>
<evidence type="ECO:0000313" key="3">
    <source>
        <dbReference type="EMBL" id="XDQ03603.1"/>
    </source>
</evidence>
<feature type="region of interest" description="Disordered" evidence="1">
    <location>
        <begin position="1"/>
        <end position="23"/>
    </location>
</feature>